<feature type="binding site" evidence="6">
    <location>
        <position position="114"/>
    </location>
    <ligand>
        <name>[4Fe-4S] cluster</name>
        <dbReference type="ChEBI" id="CHEBI:49883"/>
        <note>4Fe-4S-S-AdoMet</note>
    </ligand>
</feature>
<keyword evidence="4 6" id="KW-0408">Iron</keyword>
<dbReference type="CDD" id="cd01335">
    <property type="entry name" value="Radical_SAM"/>
    <property type="match status" value="1"/>
</dbReference>
<evidence type="ECO:0000313" key="9">
    <source>
        <dbReference type="Proteomes" id="UP001059380"/>
    </source>
</evidence>
<evidence type="ECO:0000256" key="1">
    <source>
        <dbReference type="ARBA" id="ARBA00022485"/>
    </source>
</evidence>
<dbReference type="AlphaFoldDB" id="A0A9J7BLS6"/>
<protein>
    <submittedName>
        <fullName evidence="8">AmmeMemoRadiSam system radical SAM enzyme</fullName>
    </submittedName>
</protein>
<evidence type="ECO:0000313" key="8">
    <source>
        <dbReference type="EMBL" id="UWZ83611.1"/>
    </source>
</evidence>
<dbReference type="SFLD" id="SFLDG01101">
    <property type="entry name" value="Uncharacterised_Radical_SAM_Su"/>
    <property type="match status" value="1"/>
</dbReference>
<keyword evidence="5 6" id="KW-0411">Iron-sulfur</keyword>
<dbReference type="InterPro" id="IPR013785">
    <property type="entry name" value="Aldolase_TIM"/>
</dbReference>
<keyword evidence="3 6" id="KW-0479">Metal-binding</keyword>
<dbReference type="Pfam" id="PF04055">
    <property type="entry name" value="Radical_SAM"/>
    <property type="match status" value="1"/>
</dbReference>
<dbReference type="Gene3D" id="3.20.20.70">
    <property type="entry name" value="Aldolase class I"/>
    <property type="match status" value="1"/>
</dbReference>
<dbReference type="GO" id="GO:0003824">
    <property type="term" value="F:catalytic activity"/>
    <property type="evidence" value="ECO:0007669"/>
    <property type="project" value="InterPro"/>
</dbReference>
<organism evidence="8 9">
    <name type="scientific">Occallatibacter riparius</name>
    <dbReference type="NCBI Taxonomy" id="1002689"/>
    <lineage>
        <taxon>Bacteria</taxon>
        <taxon>Pseudomonadati</taxon>
        <taxon>Acidobacteriota</taxon>
        <taxon>Terriglobia</taxon>
        <taxon>Terriglobales</taxon>
        <taxon>Acidobacteriaceae</taxon>
        <taxon>Occallatibacter</taxon>
    </lineage>
</organism>
<reference evidence="8" key="1">
    <citation type="submission" date="2021-04" db="EMBL/GenBank/DDBJ databases">
        <title>Phylogenetic analysis of Acidobacteriaceae.</title>
        <authorList>
            <person name="Qiu L."/>
            <person name="Zhang Q."/>
        </authorList>
    </citation>
    <scope>NUCLEOTIDE SEQUENCE</scope>
    <source>
        <strain evidence="8">DSM 25168</strain>
    </source>
</reference>
<evidence type="ECO:0000256" key="4">
    <source>
        <dbReference type="ARBA" id="ARBA00023004"/>
    </source>
</evidence>
<dbReference type="InterPro" id="IPR034457">
    <property type="entry name" value="Organic_radical-activating"/>
</dbReference>
<evidence type="ECO:0000256" key="2">
    <source>
        <dbReference type="ARBA" id="ARBA00022691"/>
    </source>
</evidence>
<feature type="binding site" evidence="6">
    <location>
        <position position="107"/>
    </location>
    <ligand>
        <name>[4Fe-4S] cluster</name>
        <dbReference type="ChEBI" id="CHEBI:49883"/>
        <note>4Fe-4S-S-AdoMet</note>
    </ligand>
</feature>
<dbReference type="Proteomes" id="UP001059380">
    <property type="component" value="Chromosome"/>
</dbReference>
<dbReference type="PANTHER" id="PTHR30352">
    <property type="entry name" value="PYRUVATE FORMATE-LYASE-ACTIVATING ENZYME"/>
    <property type="match status" value="1"/>
</dbReference>
<dbReference type="PROSITE" id="PS51918">
    <property type="entry name" value="RADICAL_SAM"/>
    <property type="match status" value="1"/>
</dbReference>
<dbReference type="RefSeq" id="WP_260792946.1">
    <property type="nucleotide sequence ID" value="NZ_CP093313.1"/>
</dbReference>
<dbReference type="EMBL" id="CP093313">
    <property type="protein sequence ID" value="UWZ83611.1"/>
    <property type="molecule type" value="Genomic_DNA"/>
</dbReference>
<dbReference type="SUPFAM" id="SSF102114">
    <property type="entry name" value="Radical SAM enzymes"/>
    <property type="match status" value="1"/>
</dbReference>
<dbReference type="InterPro" id="IPR027596">
    <property type="entry name" value="AmmeMemoSam_rS"/>
</dbReference>
<evidence type="ECO:0000256" key="6">
    <source>
        <dbReference type="PIRSR" id="PIRSR004869-50"/>
    </source>
</evidence>
<dbReference type="GO" id="GO:0051539">
    <property type="term" value="F:4 iron, 4 sulfur cluster binding"/>
    <property type="evidence" value="ECO:0007669"/>
    <property type="project" value="UniProtKB-KW"/>
</dbReference>
<keyword evidence="2 6" id="KW-0949">S-adenosyl-L-methionine</keyword>
<evidence type="ECO:0000256" key="5">
    <source>
        <dbReference type="ARBA" id="ARBA00023014"/>
    </source>
</evidence>
<evidence type="ECO:0000256" key="3">
    <source>
        <dbReference type="ARBA" id="ARBA00022723"/>
    </source>
</evidence>
<name>A0A9J7BLS6_9BACT</name>
<sequence length="361" mass="40420">MVGLAEPLGAVSPKATAESQDDARFTVEARFYEKQAEKRIQCKLCPRACVVGDRERGYCGVRENRGGTYYTLVYSRACAAHIDPIEKKPFFHYLPGTMAFSVATAGCNVNCKFCQNWDISQSRPEQVPANYAPPARVAELARQSACPTIAYTYSEPVVFVEYLMDTADAGHAAGIRSIVVSNGYIQEEPLRRAYGKMDAVKIDLKSFSESYYRQVVSGQLKPVLETLVALRRMEKWLEVVYLVVPTLNDSEQEFRDLARWVKGNLGVDVPLHFSQFHADYLLKNLPITPVATLERAKQIADAEGLHYVYIGNVPGHPAENTYCPKCRKMLVQRAGLQMTQMLIRKGACPFCNHAIPGVWHV</sequence>
<gene>
    <name evidence="8" type="primary">amrS</name>
    <name evidence="8" type="ORF">MOP44_23970</name>
</gene>
<dbReference type="InterPro" id="IPR058240">
    <property type="entry name" value="rSAM_sf"/>
</dbReference>
<feature type="binding site" evidence="6">
    <location>
        <position position="111"/>
    </location>
    <ligand>
        <name>[4Fe-4S] cluster</name>
        <dbReference type="ChEBI" id="CHEBI:49883"/>
        <note>4Fe-4S-S-AdoMet</note>
    </ligand>
</feature>
<dbReference type="InterPro" id="IPR007197">
    <property type="entry name" value="rSAM"/>
</dbReference>
<dbReference type="PANTHER" id="PTHR30352:SF5">
    <property type="entry name" value="PYRUVATE FORMATE-LYASE 1-ACTIVATING ENZYME"/>
    <property type="match status" value="1"/>
</dbReference>
<keyword evidence="9" id="KW-1185">Reference proteome</keyword>
<comment type="cofactor">
    <cofactor evidence="6">
        <name>[4Fe-4S] cluster</name>
        <dbReference type="ChEBI" id="CHEBI:49883"/>
    </cofactor>
    <text evidence="6">Binds 1 [4Fe-4S] cluster. The cluster is coordinated with 3 cysteines and an exchangeable S-adenosyl-L-methionine.</text>
</comment>
<feature type="domain" description="Radical SAM core" evidence="7">
    <location>
        <begin position="92"/>
        <end position="306"/>
    </location>
</feature>
<accession>A0A9J7BLS6</accession>
<dbReference type="PIRSF" id="PIRSF004869">
    <property type="entry name" value="PflX_prd"/>
    <property type="match status" value="1"/>
</dbReference>
<dbReference type="InterPro" id="IPR016431">
    <property type="entry name" value="Pyrv-formate_lyase-activ_prd"/>
</dbReference>
<dbReference type="NCBIfam" id="TIGR04337">
    <property type="entry name" value="AmmeMemoSam_rS"/>
    <property type="match status" value="1"/>
</dbReference>
<proteinExistence type="predicted"/>
<dbReference type="KEGG" id="orp:MOP44_23970"/>
<dbReference type="GO" id="GO:0046872">
    <property type="term" value="F:metal ion binding"/>
    <property type="evidence" value="ECO:0007669"/>
    <property type="project" value="UniProtKB-KW"/>
</dbReference>
<evidence type="ECO:0000259" key="7">
    <source>
        <dbReference type="PROSITE" id="PS51918"/>
    </source>
</evidence>
<dbReference type="SFLD" id="SFLDS00029">
    <property type="entry name" value="Radical_SAM"/>
    <property type="match status" value="1"/>
</dbReference>
<keyword evidence="1" id="KW-0004">4Fe-4S</keyword>